<organism evidence="1 2">
    <name type="scientific">Colocasia esculenta</name>
    <name type="common">Wild taro</name>
    <name type="synonym">Arum esculentum</name>
    <dbReference type="NCBI Taxonomy" id="4460"/>
    <lineage>
        <taxon>Eukaryota</taxon>
        <taxon>Viridiplantae</taxon>
        <taxon>Streptophyta</taxon>
        <taxon>Embryophyta</taxon>
        <taxon>Tracheophyta</taxon>
        <taxon>Spermatophyta</taxon>
        <taxon>Magnoliopsida</taxon>
        <taxon>Liliopsida</taxon>
        <taxon>Araceae</taxon>
        <taxon>Aroideae</taxon>
        <taxon>Colocasieae</taxon>
        <taxon>Colocasia</taxon>
    </lineage>
</organism>
<dbReference type="Proteomes" id="UP000652761">
    <property type="component" value="Unassembled WGS sequence"/>
</dbReference>
<sequence length="77" mass="8925">MFKRIVTPLPHLVLMMIRGSRLDTMQDMYQNKVQKIKKSKKNRYLSTARKSPVDRCIQARKPYLRTGVPVDSTSVAC</sequence>
<protein>
    <submittedName>
        <fullName evidence="1">Uncharacterized protein</fullName>
    </submittedName>
</protein>
<evidence type="ECO:0000313" key="1">
    <source>
        <dbReference type="EMBL" id="MQM21853.1"/>
    </source>
</evidence>
<reference evidence="1" key="1">
    <citation type="submission" date="2017-07" db="EMBL/GenBank/DDBJ databases">
        <title>Taro Niue Genome Assembly and Annotation.</title>
        <authorList>
            <person name="Atibalentja N."/>
            <person name="Keating K."/>
            <person name="Fields C.J."/>
        </authorList>
    </citation>
    <scope>NUCLEOTIDE SEQUENCE</scope>
    <source>
        <strain evidence="1">Niue_2</strain>
        <tissue evidence="1">Leaf</tissue>
    </source>
</reference>
<keyword evidence="2" id="KW-1185">Reference proteome</keyword>
<gene>
    <name evidence="1" type="ORF">Taro_054898</name>
</gene>
<evidence type="ECO:0000313" key="2">
    <source>
        <dbReference type="Proteomes" id="UP000652761"/>
    </source>
</evidence>
<name>A0A843XRR5_COLES</name>
<dbReference type="AlphaFoldDB" id="A0A843XRR5"/>
<dbReference type="EMBL" id="NMUH01011672">
    <property type="protein sequence ID" value="MQM21853.1"/>
    <property type="molecule type" value="Genomic_DNA"/>
</dbReference>
<accession>A0A843XRR5</accession>
<comment type="caution">
    <text evidence="1">The sequence shown here is derived from an EMBL/GenBank/DDBJ whole genome shotgun (WGS) entry which is preliminary data.</text>
</comment>
<proteinExistence type="predicted"/>